<feature type="region of interest" description="Disordered" evidence="1">
    <location>
        <begin position="163"/>
        <end position="198"/>
    </location>
</feature>
<protein>
    <submittedName>
        <fullName evidence="2">Uncharacterized protein</fullName>
    </submittedName>
</protein>
<name>A0AAD1UAB0_EUPCR</name>
<dbReference type="AlphaFoldDB" id="A0AAD1UAB0"/>
<dbReference type="InterPro" id="IPR009057">
    <property type="entry name" value="Homeodomain-like_sf"/>
</dbReference>
<comment type="caution">
    <text evidence="2">The sequence shown here is derived from an EMBL/GenBank/DDBJ whole genome shotgun (WGS) entry which is preliminary data.</text>
</comment>
<evidence type="ECO:0000313" key="3">
    <source>
        <dbReference type="Proteomes" id="UP001295684"/>
    </source>
</evidence>
<feature type="compositionally biased region" description="Polar residues" evidence="1">
    <location>
        <begin position="181"/>
        <end position="198"/>
    </location>
</feature>
<reference evidence="2" key="1">
    <citation type="submission" date="2023-07" db="EMBL/GenBank/DDBJ databases">
        <authorList>
            <consortium name="AG Swart"/>
            <person name="Singh M."/>
            <person name="Singh A."/>
            <person name="Seah K."/>
            <person name="Emmerich C."/>
        </authorList>
    </citation>
    <scope>NUCLEOTIDE SEQUENCE</scope>
    <source>
        <strain evidence="2">DP1</strain>
    </source>
</reference>
<keyword evidence="3" id="KW-1185">Reference proteome</keyword>
<proteinExistence type="predicted"/>
<dbReference type="EMBL" id="CAMPGE010002985">
    <property type="protein sequence ID" value="CAI2361804.1"/>
    <property type="molecule type" value="Genomic_DNA"/>
</dbReference>
<dbReference type="SUPFAM" id="SSF46689">
    <property type="entry name" value="Homeodomain-like"/>
    <property type="match status" value="1"/>
</dbReference>
<dbReference type="Proteomes" id="UP001295684">
    <property type="component" value="Unassembled WGS sequence"/>
</dbReference>
<gene>
    <name evidence="2" type="ORF">ECRASSUSDP1_LOCUS3117</name>
</gene>
<organism evidence="2 3">
    <name type="scientific">Euplotes crassus</name>
    <dbReference type="NCBI Taxonomy" id="5936"/>
    <lineage>
        <taxon>Eukaryota</taxon>
        <taxon>Sar</taxon>
        <taxon>Alveolata</taxon>
        <taxon>Ciliophora</taxon>
        <taxon>Intramacronucleata</taxon>
        <taxon>Spirotrichea</taxon>
        <taxon>Hypotrichia</taxon>
        <taxon>Euplotida</taxon>
        <taxon>Euplotidae</taxon>
        <taxon>Moneuplotes</taxon>
    </lineage>
</organism>
<accession>A0AAD1UAB0</accession>
<evidence type="ECO:0000313" key="2">
    <source>
        <dbReference type="EMBL" id="CAI2361804.1"/>
    </source>
</evidence>
<evidence type="ECO:0000256" key="1">
    <source>
        <dbReference type="SAM" id="MobiDB-lite"/>
    </source>
</evidence>
<dbReference type="Gene3D" id="1.10.10.60">
    <property type="entry name" value="Homeodomain-like"/>
    <property type="match status" value="1"/>
</dbReference>
<sequence>MIFWKNNKDGSNILRRKGISLLHSLCNFEAKFPTNKPEQRPVKKPNTRRIGKIFRFGDPSVIPITESPKDHGLDIPEVGESLEILLEWYERHIHRPIPHKAQIAKLHEQTNLSKTIIRAWLAKVRKYKLVIVRSDDGKSYLGRDPRVKPRTYIKSMKYCKVKRSRQESCNTPTSACGGISNDETSQLESQPSGQNAKT</sequence>